<dbReference type="InterPro" id="IPR003201">
    <property type="entry name" value="Transposase_Tn5"/>
</dbReference>
<proteinExistence type="predicted"/>
<organism evidence="2 3">
    <name type="scientific">Burkholderia ubonensis</name>
    <dbReference type="NCBI Taxonomy" id="101571"/>
    <lineage>
        <taxon>Bacteria</taxon>
        <taxon>Pseudomonadati</taxon>
        <taxon>Pseudomonadota</taxon>
        <taxon>Betaproteobacteria</taxon>
        <taxon>Burkholderiales</taxon>
        <taxon>Burkholderiaceae</taxon>
        <taxon>Burkholderia</taxon>
        <taxon>Burkholderia cepacia complex</taxon>
    </lineage>
</organism>
<comment type="caution">
    <text evidence="2">The sequence shown here is derived from an EMBL/GenBank/DDBJ whole genome shotgun (WGS) entry which is preliminary data.</text>
</comment>
<protein>
    <recommendedName>
        <fullName evidence="1">Transposase Tn5 dimerisation domain-containing protein</fullName>
    </recommendedName>
</protein>
<evidence type="ECO:0000313" key="3">
    <source>
        <dbReference type="Proteomes" id="UP000056732"/>
    </source>
</evidence>
<sequence length="101" mass="11400">MAWRIAYLIRLGRTCPDLDALLFFDQDEIRGAYLLMKRRRPSRPPMLNDVVRLVAQCGGFLARKGDGEPGAKTTWKSLLRIMAAAETSRALRDEYPGMSSV</sequence>
<evidence type="ECO:0000313" key="2">
    <source>
        <dbReference type="EMBL" id="KVT57167.1"/>
    </source>
</evidence>
<reference evidence="2 3" key="1">
    <citation type="submission" date="2015-11" db="EMBL/GenBank/DDBJ databases">
        <title>Expanding the genomic diversity of Burkholderia species for the development of highly accurate diagnostics.</title>
        <authorList>
            <person name="Sahl J."/>
            <person name="Keim P."/>
            <person name="Wagner D."/>
        </authorList>
    </citation>
    <scope>NUCLEOTIDE SEQUENCE [LARGE SCALE GENOMIC DNA]</scope>
    <source>
        <strain evidence="2 3">MSMB1137WGS</strain>
    </source>
</reference>
<dbReference type="InterPro" id="IPR014737">
    <property type="entry name" value="Transposase_Tn5-like_C"/>
</dbReference>
<dbReference type="SUPFAM" id="SSF53098">
    <property type="entry name" value="Ribonuclease H-like"/>
    <property type="match status" value="1"/>
</dbReference>
<dbReference type="Proteomes" id="UP000056732">
    <property type="component" value="Unassembled WGS sequence"/>
</dbReference>
<dbReference type="Gene3D" id="1.10.740.10">
    <property type="entry name" value="Transferase Inhibitor Protein From Tn5, Chain"/>
    <property type="match status" value="1"/>
</dbReference>
<dbReference type="AlphaFoldDB" id="A0AAW3NH03"/>
<accession>A0AAW3NH03</accession>
<feature type="domain" description="Transposase Tn5 dimerisation" evidence="1">
    <location>
        <begin position="1"/>
        <end position="92"/>
    </location>
</feature>
<dbReference type="EMBL" id="LPDO01000047">
    <property type="protein sequence ID" value="KVT57167.1"/>
    <property type="molecule type" value="Genomic_DNA"/>
</dbReference>
<gene>
    <name evidence="2" type="ORF">WK53_29855</name>
</gene>
<dbReference type="InterPro" id="IPR012337">
    <property type="entry name" value="RNaseH-like_sf"/>
</dbReference>
<name>A0AAW3NH03_9BURK</name>
<dbReference type="Pfam" id="PF02281">
    <property type="entry name" value="Dimer_Tnp_Tn5"/>
    <property type="match status" value="1"/>
</dbReference>
<evidence type="ECO:0000259" key="1">
    <source>
        <dbReference type="Pfam" id="PF02281"/>
    </source>
</evidence>